<comment type="caution">
    <text evidence="23">The sequence shown here is derived from an EMBL/GenBank/DDBJ whole genome shotgun (WGS) entry which is preliminary data.</text>
</comment>
<dbReference type="GO" id="GO:0000965">
    <property type="term" value="P:mitochondrial RNA 3'-end processing"/>
    <property type="evidence" value="ECO:0007669"/>
    <property type="project" value="TreeGrafter"/>
</dbReference>
<dbReference type="SMART" id="SM00490">
    <property type="entry name" value="HELICc"/>
    <property type="match status" value="1"/>
</dbReference>
<accession>A0AAE1TD43</accession>
<evidence type="ECO:0000256" key="14">
    <source>
        <dbReference type="ARBA" id="ARBA00023180"/>
    </source>
</evidence>
<keyword evidence="14" id="KW-0325">Glycoprotein</keyword>
<dbReference type="GO" id="GO:0003724">
    <property type="term" value="F:RNA helicase activity"/>
    <property type="evidence" value="ECO:0007669"/>
    <property type="project" value="UniProtKB-EC"/>
</dbReference>
<dbReference type="EC" id="3.6.4.13" evidence="7"/>
<reference evidence="23" key="1">
    <citation type="submission" date="2023-10" db="EMBL/GenBank/DDBJ databases">
        <title>Chromosome-level genome of the transformable northern wattle, Acacia crassicarpa.</title>
        <authorList>
            <person name="Massaro I."/>
            <person name="Sinha N.R."/>
            <person name="Poethig S."/>
            <person name="Leichty A.R."/>
        </authorList>
    </citation>
    <scope>NUCLEOTIDE SEQUENCE</scope>
    <source>
        <strain evidence="23">Acra3RX</strain>
        <tissue evidence="23">Leaf</tissue>
    </source>
</reference>
<proteinExistence type="inferred from homology"/>
<name>A0AAE1TD43_9FABA</name>
<evidence type="ECO:0000256" key="10">
    <source>
        <dbReference type="ARBA" id="ARBA00022806"/>
    </source>
</evidence>
<comment type="cofactor">
    <cofactor evidence="1">
        <name>Mn(2+)</name>
        <dbReference type="ChEBI" id="CHEBI:29035"/>
    </cofactor>
</comment>
<organism evidence="23 24">
    <name type="scientific">Acacia crassicarpa</name>
    <name type="common">northern wattle</name>
    <dbReference type="NCBI Taxonomy" id="499986"/>
    <lineage>
        <taxon>Eukaryota</taxon>
        <taxon>Viridiplantae</taxon>
        <taxon>Streptophyta</taxon>
        <taxon>Embryophyta</taxon>
        <taxon>Tracheophyta</taxon>
        <taxon>Spermatophyta</taxon>
        <taxon>Magnoliopsida</taxon>
        <taxon>eudicotyledons</taxon>
        <taxon>Gunneridae</taxon>
        <taxon>Pentapetalae</taxon>
        <taxon>rosids</taxon>
        <taxon>fabids</taxon>
        <taxon>Fabales</taxon>
        <taxon>Fabaceae</taxon>
        <taxon>Caesalpinioideae</taxon>
        <taxon>mimosoid clade</taxon>
        <taxon>Acacieae</taxon>
        <taxon>Acacia</taxon>
    </lineage>
</organism>
<evidence type="ECO:0000256" key="7">
    <source>
        <dbReference type="ARBA" id="ARBA00012552"/>
    </source>
</evidence>
<dbReference type="Pfam" id="PF22527">
    <property type="entry name" value="DEXQc_Suv3"/>
    <property type="match status" value="1"/>
</dbReference>
<evidence type="ECO:0000313" key="23">
    <source>
        <dbReference type="EMBL" id="KAK4280997.1"/>
    </source>
</evidence>
<keyword evidence="9" id="KW-0378">Hydrolase</keyword>
<comment type="subcellular location">
    <subcellularLocation>
        <location evidence="4">Mitochondrion matrix</location>
        <location evidence="4">Mitochondrion nucleoid</location>
    </subcellularLocation>
    <subcellularLocation>
        <location evidence="3">Nucleus</location>
    </subcellularLocation>
</comment>
<keyword evidence="12" id="KW-0809">Transit peptide</keyword>
<dbReference type="GO" id="GO:0042645">
    <property type="term" value="C:mitochondrial nucleoid"/>
    <property type="evidence" value="ECO:0007669"/>
    <property type="project" value="UniProtKB-SubCell"/>
</dbReference>
<evidence type="ECO:0000256" key="8">
    <source>
        <dbReference type="ARBA" id="ARBA00022741"/>
    </source>
</evidence>
<evidence type="ECO:0000256" key="17">
    <source>
        <dbReference type="ARBA" id="ARBA00047984"/>
    </source>
</evidence>
<evidence type="ECO:0000256" key="2">
    <source>
        <dbReference type="ARBA" id="ARBA00001946"/>
    </source>
</evidence>
<dbReference type="Pfam" id="PF23703">
    <property type="entry name" value="DExH18_N"/>
    <property type="match status" value="1"/>
</dbReference>
<dbReference type="InterPro" id="IPR055206">
    <property type="entry name" value="DEXQc_SUV3"/>
</dbReference>
<feature type="domain" description="Helicase C-terminal" evidence="22">
    <location>
        <begin position="444"/>
        <end position="600"/>
    </location>
</feature>
<comment type="cofactor">
    <cofactor evidence="2">
        <name>Mg(2+)</name>
        <dbReference type="ChEBI" id="CHEBI:18420"/>
    </cofactor>
</comment>
<evidence type="ECO:0000256" key="18">
    <source>
        <dbReference type="ARBA" id="ARBA00060772"/>
    </source>
</evidence>
<dbReference type="InterPro" id="IPR027417">
    <property type="entry name" value="P-loop_NTPase"/>
</dbReference>
<protein>
    <recommendedName>
        <fullName evidence="19">ATP-dependent RNA helicase SUV3L, mitochondrial</fullName>
        <ecNumber evidence="7">3.6.4.13</ecNumber>
    </recommendedName>
    <alternativeName>
        <fullName evidence="20">Protein SUPPRESSOR OF VAR 3-like</fullName>
    </alternativeName>
</protein>
<evidence type="ECO:0000256" key="5">
    <source>
        <dbReference type="ARBA" id="ARBA00008708"/>
    </source>
</evidence>
<dbReference type="Proteomes" id="UP001293593">
    <property type="component" value="Unassembled WGS sequence"/>
</dbReference>
<dbReference type="FunFam" id="1.20.272.40:FF:000003">
    <property type="entry name" value="ATP-dependent RNA helicase SUV3L, mitochondrial"/>
    <property type="match status" value="1"/>
</dbReference>
<evidence type="ECO:0000256" key="1">
    <source>
        <dbReference type="ARBA" id="ARBA00001936"/>
    </source>
</evidence>
<keyword evidence="24" id="KW-1185">Reference proteome</keyword>
<keyword evidence="15" id="KW-0539">Nucleus</keyword>
<evidence type="ECO:0000256" key="16">
    <source>
        <dbReference type="ARBA" id="ARBA00023271"/>
    </source>
</evidence>
<dbReference type="Gene3D" id="3.40.50.300">
    <property type="entry name" value="P-loop containing nucleotide triphosphate hydrolases"/>
    <property type="match status" value="2"/>
</dbReference>
<keyword evidence="10" id="KW-0347">Helicase</keyword>
<dbReference type="CDD" id="cd17913">
    <property type="entry name" value="DEXQc_Suv3"/>
    <property type="match status" value="1"/>
</dbReference>
<dbReference type="GO" id="GO:0045025">
    <property type="term" value="C:mitochondrial degradosome"/>
    <property type="evidence" value="ECO:0007669"/>
    <property type="project" value="TreeGrafter"/>
</dbReference>
<evidence type="ECO:0000256" key="20">
    <source>
        <dbReference type="ARBA" id="ARBA00080791"/>
    </source>
</evidence>
<dbReference type="InterPro" id="IPR001650">
    <property type="entry name" value="Helicase_C-like"/>
</dbReference>
<dbReference type="Pfam" id="PF18147">
    <property type="entry name" value="Suv3_C_1"/>
    <property type="match status" value="1"/>
</dbReference>
<dbReference type="InterPro" id="IPR022192">
    <property type="entry name" value="SUV3_C"/>
</dbReference>
<evidence type="ECO:0000259" key="22">
    <source>
        <dbReference type="PROSITE" id="PS51194"/>
    </source>
</evidence>
<feature type="region of interest" description="Disordered" evidence="21">
    <location>
        <begin position="760"/>
        <end position="789"/>
    </location>
</feature>
<evidence type="ECO:0000256" key="3">
    <source>
        <dbReference type="ARBA" id="ARBA00004123"/>
    </source>
</evidence>
<evidence type="ECO:0000313" key="24">
    <source>
        <dbReference type="Proteomes" id="UP001293593"/>
    </source>
</evidence>
<comment type="catalytic activity">
    <reaction evidence="17">
        <text>ATP + H2O = ADP + phosphate + H(+)</text>
        <dbReference type="Rhea" id="RHEA:13065"/>
        <dbReference type="ChEBI" id="CHEBI:15377"/>
        <dbReference type="ChEBI" id="CHEBI:15378"/>
        <dbReference type="ChEBI" id="CHEBI:30616"/>
        <dbReference type="ChEBI" id="CHEBI:43474"/>
        <dbReference type="ChEBI" id="CHEBI:456216"/>
        <dbReference type="EC" id="3.6.4.13"/>
    </reaction>
</comment>
<dbReference type="EMBL" id="JAWXYG010000002">
    <property type="protein sequence ID" value="KAK4280997.1"/>
    <property type="molecule type" value="Genomic_DNA"/>
</dbReference>
<dbReference type="GO" id="GO:0016787">
    <property type="term" value="F:hydrolase activity"/>
    <property type="evidence" value="ECO:0007669"/>
    <property type="project" value="UniProtKB-KW"/>
</dbReference>
<dbReference type="FunFam" id="1.20.58.1080:FF:000002">
    <property type="entry name" value="DExH-box ATP-dependent RNA helicase DExH18 mitochondrial"/>
    <property type="match status" value="1"/>
</dbReference>
<dbReference type="InterPro" id="IPR041082">
    <property type="entry name" value="Suv3_C_1"/>
</dbReference>
<keyword evidence="8" id="KW-0547">Nucleotide-binding</keyword>
<evidence type="ECO:0000256" key="11">
    <source>
        <dbReference type="ARBA" id="ARBA00022840"/>
    </source>
</evidence>
<keyword evidence="13" id="KW-0496">Mitochondrion</keyword>
<evidence type="ECO:0000256" key="19">
    <source>
        <dbReference type="ARBA" id="ARBA00072220"/>
    </source>
</evidence>
<evidence type="ECO:0000256" key="6">
    <source>
        <dbReference type="ARBA" id="ARBA00011661"/>
    </source>
</evidence>
<evidence type="ECO:0000256" key="4">
    <source>
        <dbReference type="ARBA" id="ARBA00004436"/>
    </source>
</evidence>
<gene>
    <name evidence="23" type="ORF">QN277_012547</name>
</gene>
<dbReference type="InterPro" id="IPR050699">
    <property type="entry name" value="RNA-DNA_Helicase"/>
</dbReference>
<keyword evidence="11" id="KW-0067">ATP-binding</keyword>
<dbReference type="FunFam" id="3.40.50.300:FF:000269">
    <property type="entry name" value="ATP-dependent RNA helicase SUPV3L1, mitochondrial"/>
    <property type="match status" value="1"/>
</dbReference>
<dbReference type="InterPro" id="IPR044774">
    <property type="entry name" value="Suv3_DEXQc"/>
</dbReference>
<dbReference type="Gene3D" id="1.20.58.1080">
    <property type="match status" value="1"/>
</dbReference>
<evidence type="ECO:0000256" key="21">
    <source>
        <dbReference type="SAM" id="MobiDB-lite"/>
    </source>
</evidence>
<dbReference type="InterPro" id="IPR056377">
    <property type="entry name" value="DExH18_N"/>
</dbReference>
<dbReference type="FunFam" id="3.40.50.300:FF:000957">
    <property type="entry name" value="ATP-dependent RNA helicase SUV3L, mitochondrial"/>
    <property type="match status" value="1"/>
</dbReference>
<comment type="similarity">
    <text evidence="18">Belongs to the DExH box helicase family.</text>
</comment>
<dbReference type="GO" id="GO:0005524">
    <property type="term" value="F:ATP binding"/>
    <property type="evidence" value="ECO:0007669"/>
    <property type="project" value="UniProtKB-KW"/>
</dbReference>
<evidence type="ECO:0000256" key="12">
    <source>
        <dbReference type="ARBA" id="ARBA00022946"/>
    </source>
</evidence>
<dbReference type="PANTHER" id="PTHR12131">
    <property type="entry name" value="ATP-DEPENDENT RNA AND DNA HELICASE"/>
    <property type="match status" value="1"/>
</dbReference>
<evidence type="ECO:0000256" key="15">
    <source>
        <dbReference type="ARBA" id="ARBA00023242"/>
    </source>
</evidence>
<sequence length="818" mass="92788">MAKGPASSLFWVYSRKRSVSRLPALLLNHYYVGKPERSLAPTYDVPVRPFSTRLVNPVILTYFTSNSKLSSWKVLFPKLFSSLDDSENDDLKDNTADSDFEYDADAGKPFDFELQNDDYVGVSALYEAEDDANDACKFKKSGYDIDADELPKSEKYAQMASRDPVDLYRELRNAKGGPNIDKEYWETMQEVFHYFASSGWASNQALAIYIGLSFFPIAVHKFRDFFIMACPFDLANYIVSLGPSDAAVKFLFPIFVEYCLEKFPDEIKKFQTMYESADLRRPHTWFPFARAMKRKIIYHCGPTNSGKTYNALQRFMGANKGIYCSPLRLLAVEVFDKVNAMGVYCSLLTGQEKKHVPFSSHVACTVEMVSTNELYDVAVIDEIQMMADAYRGHAWTRALLGLKADEIHICGDPSVLNIVRKICQETGDELHEQHYERFKPLVVEAKTLLGDLQNIRSGDCVVAFSRREIFEVKLAIEKHTKHRCCVIYGSLPPETRRQQASLFNDQNNEYDVLVASDAVGMGLNLNIRRVVFNSLSKYNGDKIVPVPASQVKQIAGRAGRRGCIYPDGLTTTLHVDDLDYLIDCLKQPFDEVKRVGLFPCCEQIELFAGKIPNLTFCQLLEKFGESCRLDQSYFMCRYDHIKKIANMLDKVPGLSLKDRFNFSFAPVNVRDPKAMYHLLRFATAYSQNAPVNIAMGMPKGCARNDAELIDLETRHQVLSAYLWLSNQFNEDNFPYVKKVEAMANDIAKLLGQSLAKANWKPESRGNAAKGNTTKKEGQPASNNAVKLKTEKNGCVYARPQSLFKLFNKKQHEKSLQLE</sequence>
<dbReference type="PANTHER" id="PTHR12131:SF28">
    <property type="entry name" value="DEXH-BOX ATP-DEPENDENT RNA HELICASE DEXH18, MITOCHONDRIAL"/>
    <property type="match status" value="1"/>
</dbReference>
<dbReference type="Gene3D" id="1.20.272.40">
    <property type="match status" value="1"/>
</dbReference>
<dbReference type="AlphaFoldDB" id="A0AAE1TD43"/>
<dbReference type="Pfam" id="PF12513">
    <property type="entry name" value="SUV3_C"/>
    <property type="match status" value="1"/>
</dbReference>
<comment type="similarity">
    <text evidence="5">Belongs to the helicase family.</text>
</comment>
<dbReference type="GO" id="GO:0005634">
    <property type="term" value="C:nucleus"/>
    <property type="evidence" value="ECO:0007669"/>
    <property type="project" value="UniProtKB-SubCell"/>
</dbReference>
<keyword evidence="16" id="KW-1135">Mitochondrion nucleoid</keyword>
<comment type="subunit">
    <text evidence="6">Homodimer; in free form. Component of the mitochondrial degradosome (mtEXO) complex which is a heteropentamer containing 2 copies of SUPV3L1 and 3 copies of PNPT1.</text>
</comment>
<dbReference type="CDD" id="cd18805">
    <property type="entry name" value="SF2_C_suv3"/>
    <property type="match status" value="1"/>
</dbReference>
<evidence type="ECO:0000256" key="13">
    <source>
        <dbReference type="ARBA" id="ARBA00023128"/>
    </source>
</evidence>
<dbReference type="Pfam" id="PF00271">
    <property type="entry name" value="Helicase_C"/>
    <property type="match status" value="1"/>
</dbReference>
<dbReference type="PROSITE" id="PS51194">
    <property type="entry name" value="HELICASE_CTER"/>
    <property type="match status" value="1"/>
</dbReference>
<evidence type="ECO:0000256" key="9">
    <source>
        <dbReference type="ARBA" id="ARBA00022801"/>
    </source>
</evidence>
<dbReference type="SUPFAM" id="SSF52540">
    <property type="entry name" value="P-loop containing nucleoside triphosphate hydrolases"/>
    <property type="match status" value="1"/>
</dbReference>